<accession>A0A7Y0S650</accession>
<protein>
    <recommendedName>
        <fullName evidence="3">PD-(D/E)XK nuclease superfamily protein</fullName>
    </recommendedName>
</protein>
<dbReference type="AlphaFoldDB" id="A0A7Y0S650"/>
<dbReference type="Proteomes" id="UP000555836">
    <property type="component" value="Unassembled WGS sequence"/>
</dbReference>
<organism evidence="1 2">
    <name type="scientific">Vibrio parahaemolyticus</name>
    <dbReference type="NCBI Taxonomy" id="670"/>
    <lineage>
        <taxon>Bacteria</taxon>
        <taxon>Pseudomonadati</taxon>
        <taxon>Pseudomonadota</taxon>
        <taxon>Gammaproteobacteria</taxon>
        <taxon>Vibrionales</taxon>
        <taxon>Vibrionaceae</taxon>
        <taxon>Vibrio</taxon>
    </lineage>
</organism>
<sequence length="143" mass="16832">MASLRQFIDRDRYLLEVNANERSLTHRIGMYLQVQFERYDVDCEFNRDGHDPKELYIGTEDTTVFDDNAMTVYPDIIVHRRGSNNDNLLVIEFKKSSSSVGSGKDMLKLRAYKTDLHYRYALFVELGTTRMRAEPEVTQIRWV</sequence>
<gene>
    <name evidence="1" type="ORF">HKB21_15620</name>
</gene>
<comment type="caution">
    <text evidence="1">The sequence shown here is derived from an EMBL/GenBank/DDBJ whole genome shotgun (WGS) entry which is preliminary data.</text>
</comment>
<dbReference type="EMBL" id="JABCLD010001761">
    <property type="protein sequence ID" value="NMU27045.1"/>
    <property type="molecule type" value="Genomic_DNA"/>
</dbReference>
<evidence type="ECO:0008006" key="3">
    <source>
        <dbReference type="Google" id="ProtNLM"/>
    </source>
</evidence>
<evidence type="ECO:0000313" key="1">
    <source>
        <dbReference type="EMBL" id="NMU27045.1"/>
    </source>
</evidence>
<name>A0A7Y0S650_VIBPH</name>
<evidence type="ECO:0000313" key="2">
    <source>
        <dbReference type="Proteomes" id="UP000555836"/>
    </source>
</evidence>
<reference evidence="1 2" key="1">
    <citation type="submission" date="2020-04" db="EMBL/GenBank/DDBJ databases">
        <title>Whole-genome sequencing of Vibrio spp. from China reveals different genetic environments of blaCTX-M-14 among diverse lineages.</title>
        <authorList>
            <person name="Zheng Z."/>
            <person name="Ye L."/>
            <person name="Chen S."/>
        </authorList>
    </citation>
    <scope>NUCLEOTIDE SEQUENCE [LARGE SCALE GENOMIC DNA]</scope>
    <source>
        <strain evidence="1 2">Vb0574</strain>
    </source>
</reference>
<proteinExistence type="predicted"/>